<accession>A0A087S9M6</accession>
<dbReference type="AlphaFoldDB" id="A0A087S9M6"/>
<keyword evidence="4 5" id="KW-0472">Membrane</keyword>
<dbReference type="PANTHER" id="PTHR11132">
    <property type="entry name" value="SOLUTE CARRIER FAMILY 35"/>
    <property type="match status" value="1"/>
</dbReference>
<comment type="caution">
    <text evidence="6">The sequence shown here is derived from an EMBL/GenBank/DDBJ whole genome shotgun (WGS) entry which is preliminary data.</text>
</comment>
<evidence type="ECO:0000256" key="2">
    <source>
        <dbReference type="ARBA" id="ARBA00022692"/>
    </source>
</evidence>
<name>A0A087S9M6_AUXPR</name>
<dbReference type="eggNOG" id="KOG1441">
    <property type="taxonomic scope" value="Eukaryota"/>
</dbReference>
<evidence type="ECO:0000313" key="6">
    <source>
        <dbReference type="EMBL" id="KFM22430.1"/>
    </source>
</evidence>
<dbReference type="EMBL" id="APJO01000709">
    <property type="protein sequence ID" value="KFM22430.1"/>
    <property type="molecule type" value="Genomic_DNA"/>
</dbReference>
<dbReference type="Proteomes" id="UP000028924">
    <property type="component" value="Unassembled WGS sequence"/>
</dbReference>
<dbReference type="OrthoDB" id="6418713at2759"/>
<comment type="subcellular location">
    <subcellularLocation>
        <location evidence="1">Membrane</location>
        <topology evidence="1">Multi-pass membrane protein</topology>
    </subcellularLocation>
</comment>
<dbReference type="GO" id="GO:0016020">
    <property type="term" value="C:membrane"/>
    <property type="evidence" value="ECO:0007669"/>
    <property type="project" value="UniProtKB-SubCell"/>
</dbReference>
<evidence type="ECO:0000256" key="4">
    <source>
        <dbReference type="ARBA" id="ARBA00023136"/>
    </source>
</evidence>
<evidence type="ECO:0000256" key="5">
    <source>
        <dbReference type="SAM" id="Phobius"/>
    </source>
</evidence>
<feature type="transmembrane region" description="Helical" evidence="5">
    <location>
        <begin position="12"/>
        <end position="33"/>
    </location>
</feature>
<dbReference type="KEGG" id="apro:F751_0029"/>
<protein>
    <submittedName>
        <fullName evidence="6">Putative sugar phosphate/phosphate translocator</fullName>
    </submittedName>
</protein>
<evidence type="ECO:0000313" key="7">
    <source>
        <dbReference type="Proteomes" id="UP000028924"/>
    </source>
</evidence>
<keyword evidence="3 5" id="KW-1133">Transmembrane helix</keyword>
<dbReference type="RefSeq" id="XP_011399351.1">
    <property type="nucleotide sequence ID" value="XM_011401049.1"/>
</dbReference>
<dbReference type="InterPro" id="IPR050186">
    <property type="entry name" value="TPT_transporter"/>
</dbReference>
<sequence>MGTPNPEVLRAVIRLLAFAGFPFPIALTMWHMAFCSAVGFFCIRVLGVTKTHNLSVEEYCRRVLPIGALPMLAMRCYPRGRGPVLSCQCPKGDPPLVRPVLLPCACFSPHHHTYENPALPLPTPPLTSLPPPNPFHLHPGMLYAASLWLSNSSYLYLSVSFIQMTKSLMPGLVYACGVALGTETFAAGSALNMLLIAAGVVVCAVGEANLVVKGLVQQLAALLFEVGSG</sequence>
<keyword evidence="7" id="KW-1185">Reference proteome</keyword>
<keyword evidence="2 5" id="KW-0812">Transmembrane</keyword>
<dbReference type="GeneID" id="23611420"/>
<proteinExistence type="predicted"/>
<evidence type="ECO:0000256" key="1">
    <source>
        <dbReference type="ARBA" id="ARBA00004141"/>
    </source>
</evidence>
<organism evidence="6 7">
    <name type="scientific">Auxenochlorella protothecoides</name>
    <name type="common">Green microalga</name>
    <name type="synonym">Chlorella protothecoides</name>
    <dbReference type="NCBI Taxonomy" id="3075"/>
    <lineage>
        <taxon>Eukaryota</taxon>
        <taxon>Viridiplantae</taxon>
        <taxon>Chlorophyta</taxon>
        <taxon>core chlorophytes</taxon>
        <taxon>Trebouxiophyceae</taxon>
        <taxon>Chlorellales</taxon>
        <taxon>Chlorellaceae</taxon>
        <taxon>Auxenochlorella</taxon>
    </lineage>
</organism>
<reference evidence="6 7" key="1">
    <citation type="journal article" date="2014" name="BMC Genomics">
        <title>Oil accumulation mechanisms of the oleaginous microalga Chlorella protothecoides revealed through its genome, transcriptomes, and proteomes.</title>
        <authorList>
            <person name="Gao C."/>
            <person name="Wang Y."/>
            <person name="Shen Y."/>
            <person name="Yan D."/>
            <person name="He X."/>
            <person name="Dai J."/>
            <person name="Wu Q."/>
        </authorList>
    </citation>
    <scope>NUCLEOTIDE SEQUENCE [LARGE SCALE GENOMIC DNA]</scope>
    <source>
        <strain evidence="6 7">0710</strain>
    </source>
</reference>
<evidence type="ECO:0000256" key="3">
    <source>
        <dbReference type="ARBA" id="ARBA00022989"/>
    </source>
</evidence>
<gene>
    <name evidence="6" type="ORF">F751_0029</name>
</gene>